<name>A0ABS1SDK2_9MICO</name>
<reference evidence="1 2" key="1">
    <citation type="submission" date="2018-09" db="EMBL/GenBank/DDBJ databases">
        <title>Comparative genomics of Leucobacter spp.</title>
        <authorList>
            <person name="Reis A.C."/>
            <person name="Kolvenbach B.A."/>
            <person name="Corvini P.F.X."/>
            <person name="Nunes O.C."/>
        </authorList>
    </citation>
    <scope>NUCLEOTIDE SEQUENCE [LARGE SCALE GENOMIC DNA]</scope>
    <source>
        <strain evidence="1 2">TAN 31504</strain>
    </source>
</reference>
<dbReference type="Proteomes" id="UP001645859">
    <property type="component" value="Unassembled WGS sequence"/>
</dbReference>
<proteinExistence type="predicted"/>
<dbReference type="RefSeq" id="WP_202343870.1">
    <property type="nucleotide sequence ID" value="NZ_BAAAPI010000008.1"/>
</dbReference>
<dbReference type="EMBL" id="QYAC01000002">
    <property type="protein sequence ID" value="MBL3678609.1"/>
    <property type="molecule type" value="Genomic_DNA"/>
</dbReference>
<sequence length="91" mass="9635">MSIEITHVRYGSTPKSEQTISQVQWRDTASSASGEMGKHALIVWLESQKGAAFVGNGASRAAVDVVQGSPKYVRARGSNAQAATLTGLPEF</sequence>
<evidence type="ECO:0000313" key="2">
    <source>
        <dbReference type="Proteomes" id="UP001645859"/>
    </source>
</evidence>
<evidence type="ECO:0008006" key="3">
    <source>
        <dbReference type="Google" id="ProtNLM"/>
    </source>
</evidence>
<accession>A0ABS1SDK2</accession>
<evidence type="ECO:0000313" key="1">
    <source>
        <dbReference type="EMBL" id="MBL3678609.1"/>
    </source>
</evidence>
<organism evidence="1 2">
    <name type="scientific">Leucobacter chromiireducens subsp. solipictus</name>
    <dbReference type="NCBI Taxonomy" id="398235"/>
    <lineage>
        <taxon>Bacteria</taxon>
        <taxon>Bacillati</taxon>
        <taxon>Actinomycetota</taxon>
        <taxon>Actinomycetes</taxon>
        <taxon>Micrococcales</taxon>
        <taxon>Microbacteriaceae</taxon>
        <taxon>Leucobacter</taxon>
    </lineage>
</organism>
<protein>
    <recommendedName>
        <fullName evidence="3">DUF3892 domain-containing protein</fullName>
    </recommendedName>
</protein>
<keyword evidence="2" id="KW-1185">Reference proteome</keyword>
<comment type="caution">
    <text evidence="1">The sequence shown here is derived from an EMBL/GenBank/DDBJ whole genome shotgun (WGS) entry which is preliminary data.</text>
</comment>
<gene>
    <name evidence="1" type="ORF">D3230_04765</name>
</gene>